<comment type="caution">
    <text evidence="3">The sequence shown here is derived from an EMBL/GenBank/DDBJ whole genome shotgun (WGS) entry which is preliminary data.</text>
</comment>
<keyword evidence="1" id="KW-0175">Coiled coil</keyword>
<evidence type="ECO:0000313" key="3">
    <source>
        <dbReference type="EMBL" id="MCG7507031.1"/>
    </source>
</evidence>
<proteinExistence type="predicted"/>
<feature type="coiled-coil region" evidence="1">
    <location>
        <begin position="15"/>
        <end position="42"/>
    </location>
</feature>
<sequence>MSMVSDIEKLRPELLEKSDAELERLRNEIEMAIAEKHKRAEQERRAAIVAEASKHVDAVVAGLKWLHDNQLLSDKMVDVFTRGDGQFNPATYIRAPRGVDDVRAKAVTIGGGEKKRRRRRDPVTGQLVPSKAAVAAGEA</sequence>
<dbReference type="Proteomes" id="UP001201701">
    <property type="component" value="Unassembled WGS sequence"/>
</dbReference>
<evidence type="ECO:0000313" key="4">
    <source>
        <dbReference type="Proteomes" id="UP001201701"/>
    </source>
</evidence>
<accession>A0ABS9QHZ2</accession>
<reference evidence="3 4" key="1">
    <citation type="submission" date="2022-02" db="EMBL/GenBank/DDBJ databases">
        <title>Draft genome sequence of Mezorhizobium retamae strain IRAMC:0171 isolated from Retama raetam nodules.</title>
        <authorList>
            <person name="Bengaied R."/>
            <person name="Sbissi I."/>
            <person name="Huber K."/>
            <person name="Ghodbane F."/>
            <person name="Nouioui I."/>
            <person name="Tarhouni M."/>
            <person name="Gtari M."/>
        </authorList>
    </citation>
    <scope>NUCLEOTIDE SEQUENCE [LARGE SCALE GENOMIC DNA]</scope>
    <source>
        <strain evidence="3 4">IRAMC:0171</strain>
    </source>
</reference>
<feature type="region of interest" description="Disordered" evidence="2">
    <location>
        <begin position="110"/>
        <end position="139"/>
    </location>
</feature>
<evidence type="ECO:0000256" key="2">
    <source>
        <dbReference type="SAM" id="MobiDB-lite"/>
    </source>
</evidence>
<dbReference type="RefSeq" id="WP_239367785.1">
    <property type="nucleotide sequence ID" value="NZ_JAKREW010000020.1"/>
</dbReference>
<dbReference type="EMBL" id="JAKREW010000020">
    <property type="protein sequence ID" value="MCG7507031.1"/>
    <property type="molecule type" value="Genomic_DNA"/>
</dbReference>
<evidence type="ECO:0000256" key="1">
    <source>
        <dbReference type="SAM" id="Coils"/>
    </source>
</evidence>
<gene>
    <name evidence="3" type="ORF">L4923_18545</name>
</gene>
<protein>
    <submittedName>
        <fullName evidence="3">Uncharacterized protein</fullName>
    </submittedName>
</protein>
<keyword evidence="4" id="KW-1185">Reference proteome</keyword>
<organism evidence="3 4">
    <name type="scientific">Mesorhizobium retamae</name>
    <dbReference type="NCBI Taxonomy" id="2912854"/>
    <lineage>
        <taxon>Bacteria</taxon>
        <taxon>Pseudomonadati</taxon>
        <taxon>Pseudomonadota</taxon>
        <taxon>Alphaproteobacteria</taxon>
        <taxon>Hyphomicrobiales</taxon>
        <taxon>Phyllobacteriaceae</taxon>
        <taxon>Mesorhizobium</taxon>
    </lineage>
</organism>
<name>A0ABS9QHZ2_9HYPH</name>